<keyword evidence="1" id="KW-1133">Transmembrane helix</keyword>
<comment type="caution">
    <text evidence="2">The sequence shown here is derived from an EMBL/GenBank/DDBJ whole genome shotgun (WGS) entry which is preliminary data.</text>
</comment>
<proteinExistence type="predicted"/>
<feature type="non-terminal residue" evidence="2">
    <location>
        <position position="1"/>
    </location>
</feature>
<feature type="transmembrane region" description="Helical" evidence="1">
    <location>
        <begin position="197"/>
        <end position="217"/>
    </location>
</feature>
<keyword evidence="1" id="KW-0812">Transmembrane</keyword>
<feature type="transmembrane region" description="Helical" evidence="1">
    <location>
        <begin position="44"/>
        <end position="70"/>
    </location>
</feature>
<accession>X0WPN0</accession>
<dbReference type="AlphaFoldDB" id="X0WPN0"/>
<sequence length="218" mass="23491">QTHTVVLSGGESIIEIPQAQTRRGVARDYFQLGVHHIWAGTDHLLFLVCLIFISGTFTRVLTAITGFTIAHSVTLALSALDVVHLPVPPVEAGIALSVVYLAVEVVKGRRDNITWRYPIAVSSSFGLLHGLGFAAVLNEIGLPNRELATGLLFFNLGVEAGQVMFAALVMAALAAFRKLVRGRERSSPIEVPVRKTLGYAVGILAAFWVFERVASFAA</sequence>
<feature type="transmembrane region" description="Helical" evidence="1">
    <location>
        <begin position="82"/>
        <end position="103"/>
    </location>
</feature>
<evidence type="ECO:0000313" key="2">
    <source>
        <dbReference type="EMBL" id="GAG14646.1"/>
    </source>
</evidence>
<feature type="transmembrane region" description="Helical" evidence="1">
    <location>
        <begin position="152"/>
        <end position="176"/>
    </location>
</feature>
<feature type="transmembrane region" description="Helical" evidence="1">
    <location>
        <begin position="115"/>
        <end position="137"/>
    </location>
</feature>
<reference evidence="2" key="1">
    <citation type="journal article" date="2014" name="Front. Microbiol.">
        <title>High frequency of phylogenetically diverse reductive dehalogenase-homologous genes in deep subseafloor sedimentary metagenomes.</title>
        <authorList>
            <person name="Kawai M."/>
            <person name="Futagami T."/>
            <person name="Toyoda A."/>
            <person name="Takaki Y."/>
            <person name="Nishi S."/>
            <person name="Hori S."/>
            <person name="Arai W."/>
            <person name="Tsubouchi T."/>
            <person name="Morono Y."/>
            <person name="Uchiyama I."/>
            <person name="Ito T."/>
            <person name="Fujiyama A."/>
            <person name="Inagaki F."/>
            <person name="Takami H."/>
        </authorList>
    </citation>
    <scope>NUCLEOTIDE SEQUENCE</scope>
    <source>
        <strain evidence="2">Expedition CK06-06</strain>
    </source>
</reference>
<dbReference type="InterPro" id="IPR032809">
    <property type="entry name" value="Put_HupE_UreJ"/>
</dbReference>
<keyword evidence="1" id="KW-0472">Membrane</keyword>
<organism evidence="2">
    <name type="scientific">marine sediment metagenome</name>
    <dbReference type="NCBI Taxonomy" id="412755"/>
    <lineage>
        <taxon>unclassified sequences</taxon>
        <taxon>metagenomes</taxon>
        <taxon>ecological metagenomes</taxon>
    </lineage>
</organism>
<evidence type="ECO:0000256" key="1">
    <source>
        <dbReference type="SAM" id="Phobius"/>
    </source>
</evidence>
<gene>
    <name evidence="2" type="ORF">S01H1_55847</name>
</gene>
<protein>
    <recommendedName>
        <fullName evidence="3">HupE/UreJ family protein</fullName>
    </recommendedName>
</protein>
<evidence type="ECO:0008006" key="3">
    <source>
        <dbReference type="Google" id="ProtNLM"/>
    </source>
</evidence>
<name>X0WPN0_9ZZZZ</name>
<dbReference type="Pfam" id="PF13795">
    <property type="entry name" value="HupE_UreJ_2"/>
    <property type="match status" value="1"/>
</dbReference>
<dbReference type="EMBL" id="BARS01036320">
    <property type="protein sequence ID" value="GAG14646.1"/>
    <property type="molecule type" value="Genomic_DNA"/>
</dbReference>